<dbReference type="Proteomes" id="UP000824120">
    <property type="component" value="Unassembled WGS sequence"/>
</dbReference>
<keyword evidence="2" id="KW-1185">Reference proteome</keyword>
<protein>
    <submittedName>
        <fullName evidence="1">Uncharacterized protein</fullName>
    </submittedName>
</protein>
<dbReference type="AntiFam" id="ANF00005">
    <property type="entry name" value="Antisense to 23S rRNA"/>
</dbReference>
<organism evidence="1 2">
    <name type="scientific">Solanum commersonii</name>
    <name type="common">Commerson's wild potato</name>
    <name type="synonym">Commerson's nightshade</name>
    <dbReference type="NCBI Taxonomy" id="4109"/>
    <lineage>
        <taxon>Eukaryota</taxon>
        <taxon>Viridiplantae</taxon>
        <taxon>Streptophyta</taxon>
        <taxon>Embryophyta</taxon>
        <taxon>Tracheophyta</taxon>
        <taxon>Spermatophyta</taxon>
        <taxon>Magnoliopsida</taxon>
        <taxon>eudicotyledons</taxon>
        <taxon>Gunneridae</taxon>
        <taxon>Pentapetalae</taxon>
        <taxon>asterids</taxon>
        <taxon>lamiids</taxon>
        <taxon>Solanales</taxon>
        <taxon>Solanaceae</taxon>
        <taxon>Solanoideae</taxon>
        <taxon>Solaneae</taxon>
        <taxon>Solanum</taxon>
    </lineage>
</organism>
<evidence type="ECO:0000313" key="1">
    <source>
        <dbReference type="EMBL" id="KAG5569012.1"/>
    </source>
</evidence>
<reference evidence="1" key="1">
    <citation type="submission" date="2020-09" db="EMBL/GenBank/DDBJ databases">
        <title>De no assembly of potato wild relative species, Solanum commersonii.</title>
        <authorList>
            <person name="Cho K."/>
        </authorList>
    </citation>
    <scope>NUCLEOTIDE SEQUENCE</scope>
    <source>
        <strain evidence="1">LZ3.2</strain>
        <tissue evidence="1">Leaf</tissue>
    </source>
</reference>
<evidence type="ECO:0000313" key="2">
    <source>
        <dbReference type="Proteomes" id="UP000824120"/>
    </source>
</evidence>
<sequence length="157" mass="18256">MDWCGSSTPRTPRISNHERRRHERKAYWLVIVRPQFLTGGDTKGLCPSIPWIDREEGESFWFSCCQRVEQWRTRRCLGVLRKLWGSRNRRALILGWAYYLDAFSSYPLRTWLPGVYRGHDKLVHRGASLPGPLVLGKGPLNALTPTPDMDRTVSRTF</sequence>
<proteinExistence type="predicted"/>
<dbReference type="EMBL" id="JACXVP010000018">
    <property type="protein sequence ID" value="KAG5569012.1"/>
    <property type="molecule type" value="Genomic_DNA"/>
</dbReference>
<comment type="caution">
    <text evidence="1">The sequence shown here is derived from an EMBL/GenBank/DDBJ whole genome shotgun (WGS) entry which is preliminary data.</text>
</comment>
<gene>
    <name evidence="1" type="ORF">H5410_063972</name>
</gene>
<dbReference type="OrthoDB" id="1244010at2759"/>
<name>A0A9J5W0Y7_SOLCO</name>
<accession>A0A9J5W0Y7</accession>
<dbReference type="AlphaFoldDB" id="A0A9J5W0Y7"/>